<sequence length="103" mass="10906">MKDWARASTSSPLRICARAPVEVRLIFGIPVDEITHADDKFGPEQIQAVDGVGKNPAPSAPRAIGDNGKLEVSGVRVEVQVGPGRDRSRCLDAGSETDVVLVS</sequence>
<accession>A0A382IGY7</accession>
<reference evidence="1" key="1">
    <citation type="submission" date="2018-05" db="EMBL/GenBank/DDBJ databases">
        <authorList>
            <person name="Lanie J.A."/>
            <person name="Ng W.-L."/>
            <person name="Kazmierczak K.M."/>
            <person name="Andrzejewski T.M."/>
            <person name="Davidsen T.M."/>
            <person name="Wayne K.J."/>
            <person name="Tettelin H."/>
            <person name="Glass J.I."/>
            <person name="Rusch D."/>
            <person name="Podicherti R."/>
            <person name="Tsui H.-C.T."/>
            <person name="Winkler M.E."/>
        </authorList>
    </citation>
    <scope>NUCLEOTIDE SEQUENCE</scope>
</reference>
<gene>
    <name evidence="1" type="ORF">METZ01_LOCUS251376</name>
</gene>
<organism evidence="1">
    <name type="scientific">marine metagenome</name>
    <dbReference type="NCBI Taxonomy" id="408172"/>
    <lineage>
        <taxon>unclassified sequences</taxon>
        <taxon>metagenomes</taxon>
        <taxon>ecological metagenomes</taxon>
    </lineage>
</organism>
<proteinExistence type="predicted"/>
<protein>
    <submittedName>
        <fullName evidence="1">Uncharacterized protein</fullName>
    </submittedName>
</protein>
<dbReference type="AlphaFoldDB" id="A0A382IGY7"/>
<name>A0A382IGY7_9ZZZZ</name>
<dbReference type="EMBL" id="UINC01067137">
    <property type="protein sequence ID" value="SVB98522.1"/>
    <property type="molecule type" value="Genomic_DNA"/>
</dbReference>
<evidence type="ECO:0000313" key="1">
    <source>
        <dbReference type="EMBL" id="SVB98522.1"/>
    </source>
</evidence>